<dbReference type="PANTHER" id="PTHR43816:SF1">
    <property type="entry name" value="NICOTINAMIDE PHOSPHORIBOSYLTRANSFERASE"/>
    <property type="match status" value="1"/>
</dbReference>
<protein>
    <recommendedName>
        <fullName evidence="7">Nicotinamide phosphoribosyltransferase</fullName>
        <ecNumber evidence="6">2.4.2.12</ecNumber>
    </recommendedName>
</protein>
<dbReference type="InterPro" id="IPR036068">
    <property type="entry name" value="Nicotinate_pribotase-like_C"/>
</dbReference>
<evidence type="ECO:0000256" key="8">
    <source>
        <dbReference type="ARBA" id="ARBA00047835"/>
    </source>
</evidence>
<sequence>MRHLENLILNTDSYKASHWLQYPPGTDATFFYVESRGGVYDKTLFFGLQAILKEYLSKPVTHADVDEARDFFAAHGEPFNEAGWRRIVDVHGGLLPLRIRAVPEGSVVRTHQALVTIESTDPEAFWLPSYIETLLLRLWYPVTVATISWHVKQTIRAFLERTSDDAEGQLPFKLHDFGARGVSSLESAGLGGAAHLVNFMGTDTVAGVLTTRAYYHEPMAGFSIPAAEHSTITSWGREREVEAYANMLKQFAKPGSLVAVVSDSYDIYTAIKEHWGQALRQQVIDSGATVVIRPDSGDPVEVVHQCLELLDEAFGSTVNGKGYKVLEHLRLIQGDGVDPDSIRAILERITEAGYATDNIAFGMGGGLLQKLNRDTQKFALKCSAARVDGQWIDVYKDPVTDSGKTSKRGRLALLRHVEYGSVKTVPVPDDVADVEDMALPLGWEHAMETVWENGEFVRDWTFSEIRARSGQARIENKAGCHEAAFAD</sequence>
<dbReference type="GO" id="GO:0047280">
    <property type="term" value="F:nicotinamide phosphoribosyltransferase activity"/>
    <property type="evidence" value="ECO:0007669"/>
    <property type="project" value="UniProtKB-EC"/>
</dbReference>
<name>A0A514BVD0_9GAMM</name>
<dbReference type="OrthoDB" id="394882at2"/>
<dbReference type="NCBIfam" id="NF006629">
    <property type="entry name" value="PRK09198.1"/>
    <property type="match status" value="1"/>
</dbReference>
<accession>A0A514BVD0</accession>
<feature type="binding site" evidence="9">
    <location>
        <position position="293"/>
    </location>
    <ligand>
        <name>diphosphate</name>
        <dbReference type="ChEBI" id="CHEBI:33019"/>
    </ligand>
</feature>
<feature type="binding site" evidence="9">
    <location>
        <begin position="293"/>
        <end position="295"/>
    </location>
    <ligand>
        <name>beta-nicotinamide D-ribonucleotide</name>
        <dbReference type="ChEBI" id="CHEBI:14649"/>
    </ligand>
</feature>
<dbReference type="InterPro" id="IPR041525">
    <property type="entry name" value="N/Namide_PRibTrfase"/>
</dbReference>
<organism evidence="12 13">
    <name type="scientific">Marilutibacter alkalisoli</name>
    <dbReference type="NCBI Taxonomy" id="2591633"/>
    <lineage>
        <taxon>Bacteria</taxon>
        <taxon>Pseudomonadati</taxon>
        <taxon>Pseudomonadota</taxon>
        <taxon>Gammaproteobacteria</taxon>
        <taxon>Lysobacterales</taxon>
        <taxon>Lysobacteraceae</taxon>
        <taxon>Marilutibacter</taxon>
    </lineage>
</organism>
<reference evidence="12 13" key="1">
    <citation type="submission" date="2019-06" db="EMBL/GenBank/DDBJ databases">
        <title>Lysobacter alkalisoli sp. nov. isolated from saline-alkali soil.</title>
        <authorList>
            <person name="Sun J.-Q."/>
            <person name="Xu L."/>
        </authorList>
    </citation>
    <scope>NUCLEOTIDE SEQUENCE [LARGE SCALE GENOMIC DNA]</scope>
    <source>
        <strain evidence="12 13">SJ-36</strain>
    </source>
</reference>
<feature type="binding site" evidence="9">
    <location>
        <position position="365"/>
    </location>
    <ligand>
        <name>beta-nicotinamide D-ribonucleotide</name>
        <dbReference type="ChEBI" id="CHEBI:14649"/>
    </ligand>
</feature>
<dbReference type="EC" id="2.4.2.12" evidence="6"/>
<dbReference type="GO" id="GO:0016874">
    <property type="term" value="F:ligase activity"/>
    <property type="evidence" value="ECO:0007669"/>
    <property type="project" value="UniProtKB-KW"/>
</dbReference>
<dbReference type="SUPFAM" id="SSF51690">
    <property type="entry name" value="Nicotinate/Quinolinate PRTase C-terminal domain-like"/>
    <property type="match status" value="1"/>
</dbReference>
<dbReference type="Gene3D" id="3.20.20.70">
    <property type="entry name" value="Aldolase class I"/>
    <property type="match status" value="1"/>
</dbReference>
<comment type="similarity">
    <text evidence="1">Belongs to the NAPRTase family.</text>
</comment>
<dbReference type="Pfam" id="PF18127">
    <property type="entry name" value="NAMPT_N"/>
    <property type="match status" value="1"/>
</dbReference>
<feature type="binding site" evidence="9">
    <location>
        <position position="203"/>
    </location>
    <ligand>
        <name>beta-nicotinamide D-ribonucleotide</name>
        <dbReference type="ChEBI" id="CHEBI:14649"/>
    </ligand>
</feature>
<evidence type="ECO:0000256" key="1">
    <source>
        <dbReference type="ARBA" id="ARBA00010897"/>
    </source>
</evidence>
<keyword evidence="12" id="KW-0436">Ligase</keyword>
<feature type="binding site" evidence="9">
    <location>
        <position position="180"/>
    </location>
    <ligand>
        <name>diphosphate</name>
        <dbReference type="ChEBI" id="CHEBI:33019"/>
    </ligand>
</feature>
<dbReference type="Proteomes" id="UP000317199">
    <property type="component" value="Chromosome"/>
</dbReference>
<evidence type="ECO:0000259" key="11">
    <source>
        <dbReference type="Pfam" id="PF18127"/>
    </source>
</evidence>
<evidence type="ECO:0000256" key="2">
    <source>
        <dbReference type="ARBA" id="ARBA00022642"/>
    </source>
</evidence>
<evidence type="ECO:0000256" key="3">
    <source>
        <dbReference type="ARBA" id="ARBA00022676"/>
    </source>
</evidence>
<dbReference type="RefSeq" id="WP_141624649.1">
    <property type="nucleotide sequence ID" value="NZ_CP041242.1"/>
</dbReference>
<keyword evidence="4 12" id="KW-0808">Transferase</keyword>
<dbReference type="InterPro" id="IPR013785">
    <property type="entry name" value="Aldolase_TIM"/>
</dbReference>
<evidence type="ECO:0000256" key="9">
    <source>
        <dbReference type="PIRSR" id="PIRSR005943-1"/>
    </source>
</evidence>
<proteinExistence type="inferred from homology"/>
<feature type="binding site" evidence="9">
    <location>
        <position position="373"/>
    </location>
    <ligand>
        <name>beta-nicotinamide D-ribonucleotide</name>
        <dbReference type="ChEBI" id="CHEBI:14649"/>
    </ligand>
</feature>
<dbReference type="InterPro" id="IPR016471">
    <property type="entry name" value="Nicotinamide_PRibTrfase"/>
</dbReference>
<evidence type="ECO:0000256" key="4">
    <source>
        <dbReference type="ARBA" id="ARBA00022679"/>
    </source>
</evidence>
<dbReference type="AlphaFoldDB" id="A0A514BVD0"/>
<evidence type="ECO:0000256" key="5">
    <source>
        <dbReference type="ARBA" id="ARBA00035007"/>
    </source>
</evidence>
<evidence type="ECO:0000313" key="12">
    <source>
        <dbReference type="EMBL" id="QDH71317.1"/>
    </source>
</evidence>
<evidence type="ECO:0000256" key="7">
    <source>
        <dbReference type="ARBA" id="ARBA00035036"/>
    </source>
</evidence>
<feature type="binding site" evidence="9">
    <location>
        <position position="229"/>
    </location>
    <ligand>
        <name>diphosphate</name>
        <dbReference type="ChEBI" id="CHEBI:33019"/>
    </ligand>
</feature>
<dbReference type="PIRSF" id="PIRSF005943">
    <property type="entry name" value="NMPRT"/>
    <property type="match status" value="1"/>
</dbReference>
<gene>
    <name evidence="12" type="ORF">FKV23_15390</name>
</gene>
<dbReference type="PANTHER" id="PTHR43816">
    <property type="entry name" value="NICOTINAMIDE PHOSPHORIBOSYLTRANSFERASE"/>
    <property type="match status" value="1"/>
</dbReference>
<keyword evidence="2" id="KW-0662">Pyridine nucleotide biosynthesis</keyword>
<feature type="domain" description="Nicotinamide phosphoribosyltransferase N-terminal" evidence="11">
    <location>
        <begin position="6"/>
        <end position="99"/>
    </location>
</feature>
<comment type="pathway">
    <text evidence="5">Cofactor biosynthesis; NAD(+) biosynthesis; nicotinamide D-ribonucleotide from 5-phospho-alpha-D-ribose 1-diphosphate and nicotinamide: step 1/1.</text>
</comment>
<comment type="catalytic activity">
    <reaction evidence="8">
        <text>beta-nicotinamide D-ribonucleotide + diphosphate = 5-phospho-alpha-D-ribose 1-diphosphate + nicotinamide + H(+)</text>
        <dbReference type="Rhea" id="RHEA:16149"/>
        <dbReference type="ChEBI" id="CHEBI:14649"/>
        <dbReference type="ChEBI" id="CHEBI:15378"/>
        <dbReference type="ChEBI" id="CHEBI:17154"/>
        <dbReference type="ChEBI" id="CHEBI:33019"/>
        <dbReference type="ChEBI" id="CHEBI:58017"/>
        <dbReference type="EC" id="2.4.2.12"/>
    </reaction>
    <physiologicalReaction direction="right-to-left" evidence="8">
        <dbReference type="Rhea" id="RHEA:16151"/>
    </physiologicalReaction>
</comment>
<feature type="binding site" evidence="9">
    <location>
        <begin position="334"/>
        <end position="335"/>
    </location>
    <ligand>
        <name>beta-nicotinamide D-ribonucleotide</name>
        <dbReference type="ChEBI" id="CHEBI:14649"/>
    </ligand>
</feature>
<evidence type="ECO:0000256" key="6">
    <source>
        <dbReference type="ARBA" id="ARBA00035024"/>
    </source>
</evidence>
<evidence type="ECO:0000313" key="13">
    <source>
        <dbReference type="Proteomes" id="UP000317199"/>
    </source>
</evidence>
<dbReference type="EMBL" id="CP041242">
    <property type="protein sequence ID" value="QDH71317.1"/>
    <property type="molecule type" value="Genomic_DNA"/>
</dbReference>
<dbReference type="KEGG" id="lyj:FKV23_15390"/>
<keyword evidence="3 12" id="KW-0328">Glycosyltransferase</keyword>
<dbReference type="GO" id="GO:0009435">
    <property type="term" value="P:NAD+ biosynthetic process"/>
    <property type="evidence" value="ECO:0007669"/>
    <property type="project" value="InterPro"/>
</dbReference>
<dbReference type="CDD" id="cd01569">
    <property type="entry name" value="PBEF_like"/>
    <property type="match status" value="1"/>
</dbReference>
<keyword evidence="13" id="KW-1185">Reference proteome</keyword>
<evidence type="ECO:0000259" key="10">
    <source>
        <dbReference type="Pfam" id="PF04095"/>
    </source>
</evidence>
<feature type="domain" description="Nicotinate/nicotinamide phosphoribosyltransferase" evidence="10">
    <location>
        <begin position="172"/>
        <end position="410"/>
    </location>
</feature>
<dbReference type="InterPro" id="IPR041529">
    <property type="entry name" value="DUF5598"/>
</dbReference>
<dbReference type="Pfam" id="PF04095">
    <property type="entry name" value="NAPRTase"/>
    <property type="match status" value="1"/>
</dbReference>